<reference evidence="13" key="3">
    <citation type="submission" date="2025-09" db="UniProtKB">
        <authorList>
            <consortium name="Ensembl"/>
        </authorList>
    </citation>
    <scope>IDENTIFICATION</scope>
</reference>
<evidence type="ECO:0000256" key="10">
    <source>
        <dbReference type="ARBA" id="ARBA00044724"/>
    </source>
</evidence>
<dbReference type="InterPro" id="IPR018247">
    <property type="entry name" value="EF_Hand_1_Ca_BS"/>
</dbReference>
<dbReference type="Proteomes" id="UP000694395">
    <property type="component" value="Chromosome 14"/>
</dbReference>
<keyword evidence="6" id="KW-0106">Calcium</keyword>
<dbReference type="PROSITE" id="PS00018">
    <property type="entry name" value="EF_HAND_1"/>
    <property type="match status" value="1"/>
</dbReference>
<evidence type="ECO:0000313" key="14">
    <source>
        <dbReference type="Proteomes" id="UP000694395"/>
    </source>
</evidence>
<dbReference type="FunFam" id="1.10.238.10:FF:000263">
    <property type="entry name" value="plastin-1 isoform X2"/>
    <property type="match status" value="1"/>
</dbReference>
<keyword evidence="14" id="KW-1185">Reference proteome</keyword>
<keyword evidence="5" id="KW-0677">Repeat</keyword>
<evidence type="ECO:0000259" key="11">
    <source>
        <dbReference type="PROSITE" id="PS50021"/>
    </source>
</evidence>
<dbReference type="FunFam" id="1.10.418.10:FF:000025">
    <property type="entry name" value="Plastin-3 isoform 1"/>
    <property type="match status" value="1"/>
</dbReference>
<dbReference type="FunFam" id="1.10.418.10:FF:000010">
    <property type="entry name" value="Plastin-3 isoform 1"/>
    <property type="match status" value="1"/>
</dbReference>
<dbReference type="InterPro" id="IPR039959">
    <property type="entry name" value="Fimbrin/Plastin"/>
</dbReference>
<dbReference type="PANTHER" id="PTHR19961">
    <property type="entry name" value="FIMBRIN/PLASTIN"/>
    <property type="match status" value="1"/>
</dbReference>
<evidence type="ECO:0000313" key="13">
    <source>
        <dbReference type="Ensembl" id="ENSOMYP00000107955.1"/>
    </source>
</evidence>
<dbReference type="Pfam" id="PF13499">
    <property type="entry name" value="EF-hand_7"/>
    <property type="match status" value="1"/>
</dbReference>
<dbReference type="InterPro" id="IPR036872">
    <property type="entry name" value="CH_dom_sf"/>
</dbReference>
<reference evidence="13" key="2">
    <citation type="submission" date="2025-08" db="UniProtKB">
        <authorList>
            <consortium name="Ensembl"/>
        </authorList>
    </citation>
    <scope>IDENTIFICATION</scope>
</reference>
<evidence type="ECO:0000256" key="6">
    <source>
        <dbReference type="ARBA" id="ARBA00022837"/>
    </source>
</evidence>
<dbReference type="CDD" id="cd00051">
    <property type="entry name" value="EFh"/>
    <property type="match status" value="1"/>
</dbReference>
<dbReference type="GO" id="GO:0005509">
    <property type="term" value="F:calcium ion binding"/>
    <property type="evidence" value="ECO:0007669"/>
    <property type="project" value="InterPro"/>
</dbReference>
<evidence type="ECO:0000256" key="7">
    <source>
        <dbReference type="ARBA" id="ARBA00023203"/>
    </source>
</evidence>
<evidence type="ECO:0000256" key="9">
    <source>
        <dbReference type="ARBA" id="ARBA00041485"/>
    </source>
</evidence>
<organism evidence="13 14">
    <name type="scientific">Oncorhynchus mykiss</name>
    <name type="common">Rainbow trout</name>
    <name type="synonym">Salmo gairdneri</name>
    <dbReference type="NCBI Taxonomy" id="8022"/>
    <lineage>
        <taxon>Eukaryota</taxon>
        <taxon>Metazoa</taxon>
        <taxon>Chordata</taxon>
        <taxon>Craniata</taxon>
        <taxon>Vertebrata</taxon>
        <taxon>Euteleostomi</taxon>
        <taxon>Actinopterygii</taxon>
        <taxon>Neopterygii</taxon>
        <taxon>Teleostei</taxon>
        <taxon>Protacanthopterygii</taxon>
        <taxon>Salmoniformes</taxon>
        <taxon>Salmonidae</taxon>
        <taxon>Salmoninae</taxon>
        <taxon>Oncorhynchus</taxon>
    </lineage>
</organism>
<sequence length="614" mass="68937">MHKVDTFVEWLKNNNGFICDLELTDLFKEANLPLPGYKVREIIKKLDRNKDNQISFDEFLSIAKELKGDDIAKSFRKAINRKEGILAIGGTSELSSEGTQHSFSEEERYAFVNWINAALEKDPDCKHVLPMNPNTPNSLFTAVGDGIILCKMINLSVPDTIDERTINKKKLTPFTIQENLNLALNSASAIGCHVVNIGALDLREGKPHLVLGLLWQIIKIGLFADIELSRNEALAALLREGESLEDLMKLSPEELLLRWANFHLENAGFSKINNLSSDIKDSRAYYHLLKMIAPDGSKENEQRIEINMSGYNEKDDLRRAESMLVQADRLGCRQFVTPTDVVCGNPKLNLAFVANLFNKYPSLTKPEGQDLDWAKLEGETREERTFRNWMNSLGVNPHVNHIYGDLLDALVILQLYERIKVPVDWDHKVNRPPYPKLGANMKKLENCNYAVDLGKAKAGFSLVGIGGQDLNDGNPTLTLALVWQLMRRYTLNVLEDLGHGEAANDDLIINWVNRTLTGAGKNSKISSFKDRGISNSLPVLDLIDSIQPRSVNYDLVKTGTLSDVDRLDNAKYAVSMARKIGARVYALPEDLVEVKPKMVMTVFACLMGRGMKRE</sequence>
<dbReference type="Ensembl" id="ENSOMYT00000145805.1">
    <property type="protein sequence ID" value="ENSOMYP00000107955.1"/>
    <property type="gene ID" value="ENSOMYG00000061142.1"/>
</dbReference>
<name>A0A8K9UE70_ONCMY</name>
<keyword evidence="3" id="KW-0597">Phosphoprotein</keyword>
<dbReference type="PROSITE" id="PS50222">
    <property type="entry name" value="EF_HAND_2"/>
    <property type="match status" value="1"/>
</dbReference>
<dbReference type="GO" id="GO:0051639">
    <property type="term" value="P:actin filament network formation"/>
    <property type="evidence" value="ECO:0007669"/>
    <property type="project" value="TreeGrafter"/>
</dbReference>
<dbReference type="PROSITE" id="PS50021">
    <property type="entry name" value="CH"/>
    <property type="match status" value="4"/>
</dbReference>
<dbReference type="FunFam" id="1.10.418.10:FF:000014">
    <property type="entry name" value="Plastin-3 isoform 1"/>
    <property type="match status" value="1"/>
</dbReference>
<dbReference type="Gene3D" id="1.10.238.10">
    <property type="entry name" value="EF-hand"/>
    <property type="match status" value="1"/>
</dbReference>
<evidence type="ECO:0000256" key="5">
    <source>
        <dbReference type="ARBA" id="ARBA00022737"/>
    </source>
</evidence>
<keyword evidence="7" id="KW-0009">Actin-binding</keyword>
<dbReference type="InterPro" id="IPR001715">
    <property type="entry name" value="CH_dom"/>
</dbReference>
<dbReference type="AlphaFoldDB" id="A0A8K9UE70"/>
<dbReference type="SMART" id="SM00033">
    <property type="entry name" value="CH"/>
    <property type="match status" value="4"/>
</dbReference>
<dbReference type="PANTHER" id="PTHR19961:SF32">
    <property type="entry name" value="PLASTIN-3"/>
    <property type="match status" value="1"/>
</dbReference>
<feature type="domain" description="Calponin-homology (CH)" evidence="11">
    <location>
        <begin position="250"/>
        <end position="361"/>
    </location>
</feature>
<feature type="domain" description="Calponin-homology (CH)" evidence="11">
    <location>
        <begin position="380"/>
        <end position="490"/>
    </location>
</feature>
<feature type="domain" description="Calponin-homology (CH)" evidence="11">
    <location>
        <begin position="105"/>
        <end position="222"/>
    </location>
</feature>
<dbReference type="Gene3D" id="1.10.418.10">
    <property type="entry name" value="Calponin-like domain"/>
    <property type="match status" value="4"/>
</dbReference>
<comment type="subcellular location">
    <subcellularLocation>
        <location evidence="1">Cytoplasm</location>
    </subcellularLocation>
</comment>
<feature type="domain" description="Calponin-homology (CH)" evidence="11">
    <location>
        <begin position="502"/>
        <end position="611"/>
    </location>
</feature>
<evidence type="ECO:0000256" key="2">
    <source>
        <dbReference type="ARBA" id="ARBA00022490"/>
    </source>
</evidence>
<evidence type="ECO:0000256" key="4">
    <source>
        <dbReference type="ARBA" id="ARBA00022723"/>
    </source>
</evidence>
<dbReference type="PROSITE" id="PS00019">
    <property type="entry name" value="ACTININ_1"/>
    <property type="match status" value="1"/>
</dbReference>
<dbReference type="GeneTree" id="ENSGT00950000183097"/>
<dbReference type="GO" id="GO:0051015">
    <property type="term" value="F:actin filament binding"/>
    <property type="evidence" value="ECO:0007669"/>
    <property type="project" value="InterPro"/>
</dbReference>
<dbReference type="InterPro" id="IPR011992">
    <property type="entry name" value="EF-hand-dom_pair"/>
</dbReference>
<keyword evidence="2" id="KW-0963">Cytoplasm</keyword>
<reference evidence="13" key="1">
    <citation type="submission" date="2020-07" db="EMBL/GenBank/DDBJ databases">
        <title>A long reads based de novo assembly of the rainbow trout Arlee double haploid line genome.</title>
        <authorList>
            <person name="Gao G."/>
            <person name="Palti Y."/>
        </authorList>
    </citation>
    <scope>NUCLEOTIDE SEQUENCE [LARGE SCALE GENOMIC DNA]</scope>
</reference>
<evidence type="ECO:0000256" key="8">
    <source>
        <dbReference type="ARBA" id="ARBA00039437"/>
    </source>
</evidence>
<dbReference type="GO" id="GO:0051017">
    <property type="term" value="P:actin filament bundle assembly"/>
    <property type="evidence" value="ECO:0007669"/>
    <property type="project" value="InterPro"/>
</dbReference>
<dbReference type="GO" id="GO:0005737">
    <property type="term" value="C:cytoplasm"/>
    <property type="evidence" value="ECO:0007669"/>
    <property type="project" value="UniProtKB-SubCell"/>
</dbReference>
<evidence type="ECO:0000256" key="1">
    <source>
        <dbReference type="ARBA" id="ARBA00004496"/>
    </source>
</evidence>
<accession>A0A8K9UE70</accession>
<dbReference type="InterPro" id="IPR002048">
    <property type="entry name" value="EF_hand_dom"/>
</dbReference>
<dbReference type="SUPFAM" id="SSF47473">
    <property type="entry name" value="EF-hand"/>
    <property type="match status" value="1"/>
</dbReference>
<dbReference type="GO" id="GO:0032432">
    <property type="term" value="C:actin filament bundle"/>
    <property type="evidence" value="ECO:0007669"/>
    <property type="project" value="TreeGrafter"/>
</dbReference>
<evidence type="ECO:0000256" key="3">
    <source>
        <dbReference type="ARBA" id="ARBA00022553"/>
    </source>
</evidence>
<dbReference type="GO" id="GO:0005884">
    <property type="term" value="C:actin filament"/>
    <property type="evidence" value="ECO:0007669"/>
    <property type="project" value="TreeGrafter"/>
</dbReference>
<comment type="function">
    <text evidence="10">Actin-bundling protein.</text>
</comment>
<dbReference type="Pfam" id="PF00307">
    <property type="entry name" value="CH"/>
    <property type="match status" value="4"/>
</dbReference>
<dbReference type="InterPro" id="IPR001589">
    <property type="entry name" value="Actinin_actin-bd_CS"/>
</dbReference>
<dbReference type="SMART" id="SM00054">
    <property type="entry name" value="EFh"/>
    <property type="match status" value="1"/>
</dbReference>
<proteinExistence type="predicted"/>
<feature type="domain" description="EF-hand" evidence="12">
    <location>
        <begin position="38"/>
        <end position="69"/>
    </location>
</feature>
<keyword evidence="4" id="KW-0479">Metal-binding</keyword>
<dbReference type="SUPFAM" id="SSF47576">
    <property type="entry name" value="Calponin-homology domain, CH-domain"/>
    <property type="match status" value="1"/>
</dbReference>
<dbReference type="FunFam" id="1.10.418.10:FF:000012">
    <property type="entry name" value="Plastin-3 isoform 1"/>
    <property type="match status" value="1"/>
</dbReference>
<dbReference type="PROSITE" id="PS00020">
    <property type="entry name" value="ACTININ_2"/>
    <property type="match status" value="2"/>
</dbReference>
<evidence type="ECO:0000259" key="12">
    <source>
        <dbReference type="PROSITE" id="PS50222"/>
    </source>
</evidence>
<protein>
    <recommendedName>
        <fullName evidence="8">Plastin-3</fullName>
    </recommendedName>
    <alternativeName>
        <fullName evidence="9">T-plastin</fullName>
    </alternativeName>
</protein>
<dbReference type="CDD" id="cd21292">
    <property type="entry name" value="CH_PLS_rpt1"/>
    <property type="match status" value="1"/>
</dbReference>